<dbReference type="AlphaFoldDB" id="A0A6M3KQV9"/>
<name>A0A6M3KQV9_9ZZZZ</name>
<proteinExistence type="predicted"/>
<dbReference type="InterPro" id="IPR035198">
    <property type="entry name" value="SU10_MCP"/>
</dbReference>
<sequence length="439" mass="48113">MGAFLGMRGTGSWATDQRPKSYRESILFLFPNGTAPLTAIMSKLKSESVDDPEYNWWTKGLATQRAAITGIYTAATMLLGDAQGDVATSVAGDMKWIKMTAADARFFRIGHQVLLRDASDFTVDLNAKVIAVSINGASSFIQVKLLEADDNSSYSHNISDCDTVLIIGNINAEGAVMPTGLTSDPTKVYNYTQIFRSPVSITRTARKTRLRTGDAYKEMKREALENHSIEMEKAFLFGVRSENTGDNGYPERTTDGIITMIRRDAAANVDDYTLNETYAGKEWTEAGGGETWLNNFLEVLFRYGKGEKLALCGSGALLGINNLAQSGSHMTLASTDKTYGINVNRWLTPFGVVNLLTHPLFSIETTLRNSMLIIEPQNLIYKYIDDTDFYAEGDAKKAGPGVNASRKDATDEEWLTEAGLEMHHPSTAGFLNGVGQDHA</sequence>
<evidence type="ECO:0000313" key="1">
    <source>
        <dbReference type="EMBL" id="QJA67664.1"/>
    </source>
</evidence>
<organism evidence="2">
    <name type="scientific">viral metagenome</name>
    <dbReference type="NCBI Taxonomy" id="1070528"/>
    <lineage>
        <taxon>unclassified sequences</taxon>
        <taxon>metagenomes</taxon>
        <taxon>organismal metagenomes</taxon>
    </lineage>
</organism>
<accession>A0A6M3KQV9</accession>
<evidence type="ECO:0000313" key="2">
    <source>
        <dbReference type="EMBL" id="QJA84429.1"/>
    </source>
</evidence>
<protein>
    <submittedName>
        <fullName evidence="2">Putative capsid protein</fullName>
    </submittedName>
</protein>
<gene>
    <name evidence="2" type="ORF">MM415A00192_0038</name>
    <name evidence="1" type="ORF">MM415B00178_0046</name>
</gene>
<reference evidence="2" key="1">
    <citation type="submission" date="2020-03" db="EMBL/GenBank/DDBJ databases">
        <title>The deep terrestrial virosphere.</title>
        <authorList>
            <person name="Holmfeldt K."/>
            <person name="Nilsson E."/>
            <person name="Simone D."/>
            <person name="Lopez-Fernandez M."/>
            <person name="Wu X."/>
            <person name="de Brujin I."/>
            <person name="Lundin D."/>
            <person name="Andersson A."/>
            <person name="Bertilsson S."/>
            <person name="Dopson M."/>
        </authorList>
    </citation>
    <scope>NUCLEOTIDE SEQUENCE</scope>
    <source>
        <strain evidence="2">MM415A00192</strain>
        <strain evidence="1">MM415B00178</strain>
    </source>
</reference>
<dbReference type="Pfam" id="PF17236">
    <property type="entry name" value="SU10_MCP"/>
    <property type="match status" value="1"/>
</dbReference>
<dbReference type="EMBL" id="MT141574">
    <property type="protein sequence ID" value="QJA67664.1"/>
    <property type="molecule type" value="Genomic_DNA"/>
</dbReference>
<dbReference type="EMBL" id="MT142529">
    <property type="protein sequence ID" value="QJA84429.1"/>
    <property type="molecule type" value="Genomic_DNA"/>
</dbReference>